<dbReference type="GO" id="GO:0008270">
    <property type="term" value="F:zinc ion binding"/>
    <property type="evidence" value="ECO:0007669"/>
    <property type="project" value="UniProtKB-KW"/>
</dbReference>
<dbReference type="PROSITE" id="PS00636">
    <property type="entry name" value="DNAJ_1"/>
    <property type="match status" value="1"/>
</dbReference>
<dbReference type="SUPFAM" id="SSF46565">
    <property type="entry name" value="Chaperone J-domain"/>
    <property type="match status" value="1"/>
</dbReference>
<dbReference type="InterPro" id="IPR001623">
    <property type="entry name" value="DnaJ_domain"/>
</dbReference>
<keyword evidence="2" id="KW-0677">Repeat</keyword>
<evidence type="ECO:0000256" key="4">
    <source>
        <dbReference type="ARBA" id="ARBA00022833"/>
    </source>
</evidence>
<feature type="domain" description="J" evidence="6">
    <location>
        <begin position="4"/>
        <end position="69"/>
    </location>
</feature>
<evidence type="ECO:0000259" key="6">
    <source>
        <dbReference type="PROSITE" id="PS50076"/>
    </source>
</evidence>
<dbReference type="PROSITE" id="PS50076">
    <property type="entry name" value="DNAJ_2"/>
    <property type="match status" value="1"/>
</dbReference>
<dbReference type="GO" id="GO:0005737">
    <property type="term" value="C:cytoplasm"/>
    <property type="evidence" value="ECO:0007669"/>
    <property type="project" value="TreeGrafter"/>
</dbReference>
<evidence type="ECO:0000256" key="3">
    <source>
        <dbReference type="ARBA" id="ARBA00022771"/>
    </source>
</evidence>
<evidence type="ECO:0000256" key="1">
    <source>
        <dbReference type="ARBA" id="ARBA00022723"/>
    </source>
</evidence>
<dbReference type="EMBL" id="PDTI01000055">
    <property type="protein sequence ID" value="PIE62232.1"/>
    <property type="molecule type" value="Genomic_DNA"/>
</dbReference>
<dbReference type="Pfam" id="PF01556">
    <property type="entry name" value="DnaJ_C"/>
    <property type="match status" value="1"/>
</dbReference>
<keyword evidence="5" id="KW-0143">Chaperone</keyword>
<keyword evidence="4" id="KW-0862">Zinc</keyword>
<dbReference type="InterPro" id="IPR008971">
    <property type="entry name" value="HSP40/DnaJ_pept-bd"/>
</dbReference>
<dbReference type="AlphaFoldDB" id="A0A2G6MQM1"/>
<comment type="caution">
    <text evidence="7">The sequence shown here is derived from an EMBL/GenBank/DDBJ whole genome shotgun (WGS) entry which is preliminary data.</text>
</comment>
<organism evidence="7 8">
    <name type="scientific">Desulfobacter postgatei</name>
    <dbReference type="NCBI Taxonomy" id="2293"/>
    <lineage>
        <taxon>Bacteria</taxon>
        <taxon>Pseudomonadati</taxon>
        <taxon>Thermodesulfobacteriota</taxon>
        <taxon>Desulfobacteria</taxon>
        <taxon>Desulfobacterales</taxon>
        <taxon>Desulfobacteraceae</taxon>
        <taxon>Desulfobacter</taxon>
    </lineage>
</organism>
<dbReference type="SUPFAM" id="SSF49493">
    <property type="entry name" value="HSP40/DnaJ peptide-binding domain"/>
    <property type="match status" value="2"/>
</dbReference>
<dbReference type="InterPro" id="IPR018253">
    <property type="entry name" value="DnaJ_domain_CS"/>
</dbReference>
<dbReference type="PANTHER" id="PTHR43096">
    <property type="entry name" value="DNAJ HOMOLOG 1, MITOCHONDRIAL-RELATED"/>
    <property type="match status" value="1"/>
</dbReference>
<dbReference type="Proteomes" id="UP000231203">
    <property type="component" value="Unassembled WGS sequence"/>
</dbReference>
<dbReference type="SMART" id="SM00271">
    <property type="entry name" value="DnaJ"/>
    <property type="match status" value="1"/>
</dbReference>
<dbReference type="Gene3D" id="2.60.260.20">
    <property type="entry name" value="Urease metallochaperone UreE, N-terminal domain"/>
    <property type="match status" value="2"/>
</dbReference>
<proteinExistence type="predicted"/>
<dbReference type="GO" id="GO:0042026">
    <property type="term" value="P:protein refolding"/>
    <property type="evidence" value="ECO:0007669"/>
    <property type="project" value="TreeGrafter"/>
</dbReference>
<dbReference type="Gene3D" id="1.10.287.110">
    <property type="entry name" value="DnaJ domain"/>
    <property type="match status" value="1"/>
</dbReference>
<name>A0A2G6MQM1_9BACT</name>
<dbReference type="GO" id="GO:0051082">
    <property type="term" value="F:unfolded protein binding"/>
    <property type="evidence" value="ECO:0007669"/>
    <property type="project" value="InterPro"/>
</dbReference>
<evidence type="ECO:0000256" key="2">
    <source>
        <dbReference type="ARBA" id="ARBA00022737"/>
    </source>
</evidence>
<sequence length="319" mass="34209">MAQDYYKTLGIDKTATAADIKKAYRKLALKYHPDKTKGDKTLEDKFKTISEAYAVLSDPEKRKQYDTYGSADFQQRFSQEDIFRNFDLGDILKEFGFGGGGGFNRSGGFSSAFQQGGARSSFSGMGGNPFFQNAGPGGRSGRKSAVRGKDLEYEIPLTLEELINGGGKTITISQGGQTQAIEVKIPKGLTQGKKIRLAGKGESGVNGGPAGNLYIKSSPSLPQGITLEGNDILMTKDIGLTQALLGDKVEVNTPSGKTINLTLPPGTGHKAKMRLPGMGIPQMKGNGCGDLYVVVNIEMPKSLNSRQQQLIKELKETGL</sequence>
<protein>
    <submittedName>
        <fullName evidence="7">Integrase</fullName>
    </submittedName>
</protein>
<evidence type="ECO:0000313" key="8">
    <source>
        <dbReference type="Proteomes" id="UP000231203"/>
    </source>
</evidence>
<dbReference type="PRINTS" id="PR00625">
    <property type="entry name" value="JDOMAIN"/>
</dbReference>
<dbReference type="InterPro" id="IPR002939">
    <property type="entry name" value="DnaJ_C"/>
</dbReference>
<dbReference type="PANTHER" id="PTHR43096:SF48">
    <property type="entry name" value="CHAPERONE PROTEIN DNAJ"/>
    <property type="match status" value="1"/>
</dbReference>
<reference evidence="7 8" key="1">
    <citation type="submission" date="2017-10" db="EMBL/GenBank/DDBJ databases">
        <title>Novel microbial diversity and functional potential in the marine mammal oral microbiome.</title>
        <authorList>
            <person name="Dudek N.K."/>
            <person name="Sun C.L."/>
            <person name="Burstein D."/>
            <person name="Kantor R.S."/>
            <person name="Aliaga Goltsman D.S."/>
            <person name="Bik E.M."/>
            <person name="Thomas B.C."/>
            <person name="Banfield J.F."/>
            <person name="Relman D.A."/>
        </authorList>
    </citation>
    <scope>NUCLEOTIDE SEQUENCE [LARGE SCALE GENOMIC DNA]</scope>
    <source>
        <strain evidence="7">DOLJORAL78_47_202</strain>
    </source>
</reference>
<dbReference type="FunFam" id="2.60.260.20:FF:000005">
    <property type="entry name" value="Chaperone protein dnaJ 1, mitochondrial"/>
    <property type="match status" value="1"/>
</dbReference>
<keyword evidence="3" id="KW-0863">Zinc-finger</keyword>
<dbReference type="Pfam" id="PF00226">
    <property type="entry name" value="DnaJ"/>
    <property type="match status" value="1"/>
</dbReference>
<evidence type="ECO:0000313" key="7">
    <source>
        <dbReference type="EMBL" id="PIE62232.1"/>
    </source>
</evidence>
<dbReference type="CDD" id="cd10747">
    <property type="entry name" value="DnaJ_C"/>
    <property type="match status" value="1"/>
</dbReference>
<gene>
    <name evidence="7" type="ORF">CSA25_06150</name>
</gene>
<accession>A0A2G6MQM1</accession>
<keyword evidence="1" id="KW-0479">Metal-binding</keyword>
<evidence type="ECO:0000256" key="5">
    <source>
        <dbReference type="ARBA" id="ARBA00023186"/>
    </source>
</evidence>
<dbReference type="InterPro" id="IPR036869">
    <property type="entry name" value="J_dom_sf"/>
</dbReference>
<dbReference type="CDD" id="cd06257">
    <property type="entry name" value="DnaJ"/>
    <property type="match status" value="1"/>
</dbReference>